<reference evidence="1" key="1">
    <citation type="journal article" date="2015" name="Nature">
        <title>Complex archaea that bridge the gap between prokaryotes and eukaryotes.</title>
        <authorList>
            <person name="Spang A."/>
            <person name="Saw J.H."/>
            <person name="Jorgensen S.L."/>
            <person name="Zaremba-Niedzwiedzka K."/>
            <person name="Martijn J."/>
            <person name="Lind A.E."/>
            <person name="van Eijk R."/>
            <person name="Schleper C."/>
            <person name="Guy L."/>
            <person name="Ettema T.J."/>
        </authorList>
    </citation>
    <scope>NUCLEOTIDE SEQUENCE</scope>
</reference>
<protein>
    <submittedName>
        <fullName evidence="1">Uncharacterized protein</fullName>
    </submittedName>
</protein>
<sequence>MQVIVLDNDVGGRSVVDVADNATVGLVFSEAKPNAKFADYKVTLNRSPAGEHQKLKDALIDGVTELCVCITPTKIEGA</sequence>
<name>A0A0F9GR56_9ZZZZ</name>
<gene>
    <name evidence="1" type="ORF">LCGC14_1795580</name>
</gene>
<proteinExistence type="predicted"/>
<dbReference type="EMBL" id="LAZR01017227">
    <property type="protein sequence ID" value="KKM01319.1"/>
    <property type="molecule type" value="Genomic_DNA"/>
</dbReference>
<dbReference type="AlphaFoldDB" id="A0A0F9GR56"/>
<organism evidence="1">
    <name type="scientific">marine sediment metagenome</name>
    <dbReference type="NCBI Taxonomy" id="412755"/>
    <lineage>
        <taxon>unclassified sequences</taxon>
        <taxon>metagenomes</taxon>
        <taxon>ecological metagenomes</taxon>
    </lineage>
</organism>
<evidence type="ECO:0000313" key="1">
    <source>
        <dbReference type="EMBL" id="KKM01319.1"/>
    </source>
</evidence>
<comment type="caution">
    <text evidence="1">The sequence shown here is derived from an EMBL/GenBank/DDBJ whole genome shotgun (WGS) entry which is preliminary data.</text>
</comment>
<accession>A0A0F9GR56</accession>